<dbReference type="GO" id="GO:0006355">
    <property type="term" value="P:regulation of DNA-templated transcription"/>
    <property type="evidence" value="ECO:0007669"/>
    <property type="project" value="InterPro"/>
</dbReference>
<dbReference type="InterPro" id="IPR036388">
    <property type="entry name" value="WH-like_DNA-bd_sf"/>
</dbReference>
<organism evidence="13 15">
    <name type="scientific">Paraclostridium sordellii</name>
    <name type="common">Clostridium sordellii</name>
    <dbReference type="NCBI Taxonomy" id="1505"/>
    <lineage>
        <taxon>Bacteria</taxon>
        <taxon>Bacillati</taxon>
        <taxon>Bacillota</taxon>
        <taxon>Clostridia</taxon>
        <taxon>Peptostreptococcales</taxon>
        <taxon>Peptostreptococcaceae</taxon>
        <taxon>Paraclostridium</taxon>
    </lineage>
</organism>
<comment type="function">
    <text evidence="7">May play the central regulatory role in sporulation. It may be an element of the effector pathway responsible for the activation of sporulation genes in response to nutritional stress. Spo0A may act in concert with spo0H (a sigma factor) to control the expression of some genes that are critical to the sporulation process.</text>
</comment>
<dbReference type="SMART" id="SM00448">
    <property type="entry name" value="REC"/>
    <property type="match status" value="1"/>
</dbReference>
<evidence type="ECO:0000313" key="12">
    <source>
        <dbReference type="EMBL" id="CEJ73190.1"/>
    </source>
</evidence>
<protein>
    <recommendedName>
        <fullName evidence="1">Stage 0 sporulation protein A homolog</fullName>
    </recommendedName>
</protein>
<dbReference type="InterPro" id="IPR001789">
    <property type="entry name" value="Sig_transdc_resp-reg_receiver"/>
</dbReference>
<dbReference type="Gene3D" id="1.10.10.10">
    <property type="entry name" value="Winged helix-like DNA-binding domain superfamily/Winged helix DNA-binding domain"/>
    <property type="match status" value="1"/>
</dbReference>
<dbReference type="CDD" id="cd00383">
    <property type="entry name" value="trans_reg_C"/>
    <property type="match status" value="1"/>
</dbReference>
<keyword evidence="2 8" id="KW-0597">Phosphoprotein</keyword>
<dbReference type="EMBL" id="CDNY01000003">
    <property type="protein sequence ID" value="CEO32740.1"/>
    <property type="molecule type" value="Genomic_DNA"/>
</dbReference>
<evidence type="ECO:0000313" key="15">
    <source>
        <dbReference type="Proteomes" id="UP000049685"/>
    </source>
</evidence>
<evidence type="ECO:0000256" key="9">
    <source>
        <dbReference type="PROSITE-ProRule" id="PRU01091"/>
    </source>
</evidence>
<evidence type="ECO:0000256" key="2">
    <source>
        <dbReference type="ARBA" id="ARBA00022553"/>
    </source>
</evidence>
<proteinExistence type="predicted"/>
<dbReference type="GO" id="GO:0005829">
    <property type="term" value="C:cytosol"/>
    <property type="evidence" value="ECO:0007669"/>
    <property type="project" value="TreeGrafter"/>
</dbReference>
<dbReference type="InterPro" id="IPR011006">
    <property type="entry name" value="CheY-like_superfamily"/>
</dbReference>
<dbReference type="Pfam" id="PF00072">
    <property type="entry name" value="Response_reg"/>
    <property type="match status" value="1"/>
</dbReference>
<dbReference type="GeneID" id="97536942"/>
<dbReference type="EMBL" id="LN679998">
    <property type="protein sequence ID" value="CEJ73190.1"/>
    <property type="molecule type" value="Genomic_DNA"/>
</dbReference>
<name>A0A9P1L3A9_PARSO</name>
<dbReference type="RefSeq" id="WP_057544675.1">
    <property type="nucleotide sequence ID" value="NZ_CDNJ01000003.1"/>
</dbReference>
<dbReference type="SMART" id="SM00862">
    <property type="entry name" value="Trans_reg_C"/>
    <property type="match status" value="1"/>
</dbReference>
<evidence type="ECO:0000256" key="7">
    <source>
        <dbReference type="ARBA" id="ARBA00024867"/>
    </source>
</evidence>
<evidence type="ECO:0000256" key="3">
    <source>
        <dbReference type="ARBA" id="ARBA00023012"/>
    </source>
</evidence>
<keyword evidence="6" id="KW-0804">Transcription</keyword>
<evidence type="ECO:0000256" key="5">
    <source>
        <dbReference type="ARBA" id="ARBA00023125"/>
    </source>
</evidence>
<dbReference type="PANTHER" id="PTHR48111:SF22">
    <property type="entry name" value="REGULATOR OF RPOS"/>
    <property type="match status" value="1"/>
</dbReference>
<reference evidence="15" key="2">
    <citation type="submission" date="2015-01" db="EMBL/GenBank/DDBJ databases">
        <authorList>
            <person name="Aslett A.Martin."/>
            <person name="De Silva Nishadi"/>
        </authorList>
    </citation>
    <scope>NUCLEOTIDE SEQUENCE [LARGE SCALE GENOMIC DNA]</scope>
    <source>
        <strain evidence="15">UMC4404</strain>
    </source>
</reference>
<dbReference type="GO" id="GO:0000976">
    <property type="term" value="F:transcription cis-regulatory region binding"/>
    <property type="evidence" value="ECO:0007669"/>
    <property type="project" value="TreeGrafter"/>
</dbReference>
<dbReference type="Gene3D" id="3.40.50.2300">
    <property type="match status" value="1"/>
</dbReference>
<dbReference type="GO" id="GO:0000156">
    <property type="term" value="F:phosphorelay response regulator activity"/>
    <property type="evidence" value="ECO:0007669"/>
    <property type="project" value="TreeGrafter"/>
</dbReference>
<evidence type="ECO:0000256" key="8">
    <source>
        <dbReference type="PROSITE-ProRule" id="PRU00169"/>
    </source>
</evidence>
<evidence type="ECO:0000259" key="11">
    <source>
        <dbReference type="PROSITE" id="PS51755"/>
    </source>
</evidence>
<evidence type="ECO:0000259" key="10">
    <source>
        <dbReference type="PROSITE" id="PS50110"/>
    </source>
</evidence>
<dbReference type="InterPro" id="IPR039420">
    <property type="entry name" value="WalR-like"/>
</dbReference>
<keyword evidence="4" id="KW-0805">Transcription regulation</keyword>
<feature type="DNA-binding region" description="OmpR/PhoB-type" evidence="9">
    <location>
        <begin position="124"/>
        <end position="222"/>
    </location>
</feature>
<evidence type="ECO:0000313" key="13">
    <source>
        <dbReference type="EMBL" id="CEO32740.1"/>
    </source>
</evidence>
<feature type="domain" description="Response regulatory" evidence="10">
    <location>
        <begin position="2"/>
        <end position="116"/>
    </location>
</feature>
<dbReference type="Gene3D" id="6.10.250.690">
    <property type="match status" value="1"/>
</dbReference>
<evidence type="ECO:0000256" key="6">
    <source>
        <dbReference type="ARBA" id="ARBA00023163"/>
    </source>
</evidence>
<dbReference type="Proteomes" id="UP000032811">
    <property type="component" value="Chromosome 1"/>
</dbReference>
<dbReference type="PANTHER" id="PTHR48111">
    <property type="entry name" value="REGULATOR OF RPOS"/>
    <property type="match status" value="1"/>
</dbReference>
<accession>A0A9P1L3A9</accession>
<dbReference type="Pfam" id="PF00486">
    <property type="entry name" value="Trans_reg_C"/>
    <property type="match status" value="1"/>
</dbReference>
<keyword evidence="5 9" id="KW-0238">DNA-binding</keyword>
<dbReference type="PROSITE" id="PS51755">
    <property type="entry name" value="OMPR_PHOB"/>
    <property type="match status" value="1"/>
</dbReference>
<dbReference type="InterPro" id="IPR001867">
    <property type="entry name" value="OmpR/PhoB-type_DNA-bd"/>
</dbReference>
<feature type="modified residue" description="4-aspartylphosphate" evidence="8">
    <location>
        <position position="51"/>
    </location>
</feature>
<gene>
    <name evidence="13" type="primary">ctrA</name>
    <name evidence="12" type="ORF">ATCC9714_10781</name>
    <name evidence="13" type="ORF">UMC4404_07201</name>
</gene>
<evidence type="ECO:0000313" key="14">
    <source>
        <dbReference type="Proteomes" id="UP000032811"/>
    </source>
</evidence>
<dbReference type="GO" id="GO:0032993">
    <property type="term" value="C:protein-DNA complex"/>
    <property type="evidence" value="ECO:0007669"/>
    <property type="project" value="TreeGrafter"/>
</dbReference>
<dbReference type="SUPFAM" id="SSF46894">
    <property type="entry name" value="C-terminal effector domain of the bipartite response regulators"/>
    <property type="match status" value="1"/>
</dbReference>
<keyword evidence="3" id="KW-0902">Two-component regulatory system</keyword>
<dbReference type="SUPFAM" id="SSF52172">
    <property type="entry name" value="CheY-like"/>
    <property type="match status" value="1"/>
</dbReference>
<dbReference type="AlphaFoldDB" id="A0A9P1L3A9"/>
<sequence>MRVLMIEDNKELACNVKLGLEKEGLVVDIANNGEDGDEKAFINDYDIILLDLNLPDKDGIEMLEFFRKNKLNTPIIIVTARDGVGELAKGLDLGADDYIIKPFQIIELRARIQAVIRRFYGRTNPTIEVGPLSINPSSRKVYVYGNEVKLGTKEFDILEYIASRNPDIVSGIDIAEHVYDEYFDPLSSVLRVHIARLKKKLKEVSGKEILITTRGIGYSICEE</sequence>
<evidence type="ECO:0000256" key="1">
    <source>
        <dbReference type="ARBA" id="ARBA00018672"/>
    </source>
</evidence>
<evidence type="ECO:0000256" key="4">
    <source>
        <dbReference type="ARBA" id="ARBA00023015"/>
    </source>
</evidence>
<reference evidence="13" key="1">
    <citation type="submission" date="2015-01" db="EMBL/GenBank/DDBJ databases">
        <authorList>
            <person name="Aslett M.A."/>
            <person name="De Silva N."/>
        </authorList>
    </citation>
    <scope>NUCLEOTIDE SEQUENCE</scope>
    <source>
        <strain evidence="12 14">ATCC9714</strain>
        <strain evidence="13">UMC4404</strain>
    </source>
</reference>
<dbReference type="PROSITE" id="PS50110">
    <property type="entry name" value="RESPONSE_REGULATORY"/>
    <property type="match status" value="1"/>
</dbReference>
<keyword evidence="14" id="KW-1185">Reference proteome</keyword>
<dbReference type="InterPro" id="IPR016032">
    <property type="entry name" value="Sig_transdc_resp-reg_C-effctor"/>
</dbReference>
<dbReference type="Proteomes" id="UP000049685">
    <property type="component" value="Unassembled WGS sequence"/>
</dbReference>
<feature type="domain" description="OmpR/PhoB-type" evidence="11">
    <location>
        <begin position="124"/>
        <end position="222"/>
    </location>
</feature>